<proteinExistence type="evidence at transcript level"/>
<name>G2HH39_PANTR</name>
<protein>
    <submittedName>
        <fullName evidence="1">Zinc finger protein 580</fullName>
    </submittedName>
</protein>
<dbReference type="AlphaFoldDB" id="G2HH39"/>
<evidence type="ECO:0000313" key="1">
    <source>
        <dbReference type="EMBL" id="BAK63047.1"/>
    </source>
</evidence>
<accession>G2HH39</accession>
<dbReference type="PANTHER" id="PTHR46254">
    <property type="entry name" value="PROTEIN GVQW1-RELATED"/>
    <property type="match status" value="1"/>
</dbReference>
<dbReference type="EMBL" id="AK306053">
    <property type="protein sequence ID" value="BAK63047.1"/>
    <property type="molecule type" value="mRNA"/>
</dbReference>
<organism evidence="1">
    <name type="scientific">Pan troglodytes</name>
    <name type="common">Chimpanzee</name>
    <dbReference type="NCBI Taxonomy" id="9598"/>
    <lineage>
        <taxon>Eukaryota</taxon>
        <taxon>Metazoa</taxon>
        <taxon>Chordata</taxon>
        <taxon>Craniata</taxon>
        <taxon>Vertebrata</taxon>
        <taxon>Euteleostomi</taxon>
        <taxon>Mammalia</taxon>
        <taxon>Eutheria</taxon>
        <taxon>Euarchontoglires</taxon>
        <taxon>Primates</taxon>
        <taxon>Haplorrhini</taxon>
        <taxon>Catarrhini</taxon>
        <taxon>Hominidae</taxon>
        <taxon>Pan</taxon>
    </lineage>
</organism>
<reference evidence="1" key="1">
    <citation type="journal article" date="2011" name="Funct. Integr. Genomics">
        <title>Major chimpanzee-specific structural changes in sperm development-associated genes.</title>
        <authorList>
            <person name="Kim R.N."/>
            <person name="Kim D.W."/>
            <person name="Choi S.H."/>
            <person name="Chae S.H."/>
            <person name="Nam S.H."/>
            <person name="Kim D.W."/>
            <person name="Kim A."/>
            <person name="Kang A."/>
            <person name="Park K.H."/>
            <person name="Lee Y.S."/>
            <person name="Hirai M."/>
            <person name="Suzuki Y."/>
            <person name="Sugano S."/>
            <person name="Hashimoto K."/>
            <person name="Kim D.S."/>
            <person name="Park H.S."/>
        </authorList>
    </citation>
    <scope>NUCLEOTIDE SEQUENCE</scope>
    <source>
        <tissue evidence="1">Testis</tissue>
    </source>
</reference>
<sequence>MGRLACLGVIPSSAPEDLGHLGRMFLTETILKPQSPVTNTFYMAIEYTDTQNTREPNFLFFFFEMEFHSFCPGWSPMAQSRITAMPPRFKRFSCLSLPSNWDYKHVPPCPANFVFLVETGFLHVGQAVLELPTSGDSPASASQSVGITGMSHCARPTKVSLP</sequence>
<dbReference type="PRINTS" id="PR02045">
    <property type="entry name" value="F138DOMAIN"/>
</dbReference>